<accession>A0A1M7JGK6</accession>
<dbReference type="AlphaFoldDB" id="A0A1M7JGK6"/>
<feature type="transmembrane region" description="Helical" evidence="1">
    <location>
        <begin position="33"/>
        <end position="53"/>
    </location>
</feature>
<feature type="transmembrane region" description="Helical" evidence="1">
    <location>
        <begin position="7"/>
        <end position="27"/>
    </location>
</feature>
<organism evidence="2 3">
    <name type="scientific">Anaerosporobacter mobilis DSM 15930</name>
    <dbReference type="NCBI Taxonomy" id="1120996"/>
    <lineage>
        <taxon>Bacteria</taxon>
        <taxon>Bacillati</taxon>
        <taxon>Bacillota</taxon>
        <taxon>Clostridia</taxon>
        <taxon>Lachnospirales</taxon>
        <taxon>Lachnospiraceae</taxon>
        <taxon>Anaerosporobacter</taxon>
    </lineage>
</organism>
<gene>
    <name evidence="2" type="ORF">SAMN02746066_02262</name>
</gene>
<dbReference type="STRING" id="1120996.SAMN02746066_02262"/>
<evidence type="ECO:0000313" key="3">
    <source>
        <dbReference type="Proteomes" id="UP000184038"/>
    </source>
</evidence>
<name>A0A1M7JGK6_9FIRM</name>
<keyword evidence="1" id="KW-0472">Membrane</keyword>
<dbReference type="Proteomes" id="UP000184038">
    <property type="component" value="Unassembled WGS sequence"/>
</dbReference>
<proteinExistence type="predicted"/>
<sequence>MEKTMKVLGIILKCICLVVCVGFVILGQKSVSYQGLVTMLAGLCGILVLLYLYNRKYK</sequence>
<keyword evidence="3" id="KW-1185">Reference proteome</keyword>
<dbReference type="EMBL" id="FRCP01000011">
    <property type="protein sequence ID" value="SHM52086.1"/>
    <property type="molecule type" value="Genomic_DNA"/>
</dbReference>
<reference evidence="2 3" key="1">
    <citation type="submission" date="2016-11" db="EMBL/GenBank/DDBJ databases">
        <authorList>
            <person name="Jaros S."/>
            <person name="Januszkiewicz K."/>
            <person name="Wedrychowicz H."/>
        </authorList>
    </citation>
    <scope>NUCLEOTIDE SEQUENCE [LARGE SCALE GENOMIC DNA]</scope>
    <source>
        <strain evidence="2 3">DSM 15930</strain>
    </source>
</reference>
<evidence type="ECO:0000256" key="1">
    <source>
        <dbReference type="SAM" id="Phobius"/>
    </source>
</evidence>
<protein>
    <submittedName>
        <fullName evidence="2">Uncharacterized protein</fullName>
    </submittedName>
</protein>
<evidence type="ECO:0000313" key="2">
    <source>
        <dbReference type="EMBL" id="SHM52086.1"/>
    </source>
</evidence>
<dbReference type="Pfam" id="PF21844">
    <property type="entry name" value="DUF6903"/>
    <property type="match status" value="1"/>
</dbReference>
<keyword evidence="1" id="KW-1133">Transmembrane helix</keyword>
<keyword evidence="1" id="KW-0812">Transmembrane</keyword>
<dbReference type="InterPro" id="IPR054198">
    <property type="entry name" value="DUF6903"/>
</dbReference>